<feature type="region of interest" description="Disordered" evidence="8">
    <location>
        <begin position="226"/>
        <end position="281"/>
    </location>
</feature>
<keyword evidence="5" id="KW-0560">Oxidoreductase</keyword>
<dbReference type="GO" id="GO:0005739">
    <property type="term" value="C:mitochondrion"/>
    <property type="evidence" value="ECO:0007669"/>
    <property type="project" value="TreeGrafter"/>
</dbReference>
<dbReference type="Pfam" id="PF24681">
    <property type="entry name" value="Kelch_KLHDC2_KLHL20_DRC7"/>
    <property type="match status" value="1"/>
</dbReference>
<keyword evidence="3" id="KW-0677">Repeat</keyword>
<evidence type="ECO:0000313" key="11">
    <source>
        <dbReference type="Proteomes" id="UP000799772"/>
    </source>
</evidence>
<feature type="region of interest" description="Disordered" evidence="8">
    <location>
        <begin position="294"/>
        <end position="335"/>
    </location>
</feature>
<name>A0A9P4IK54_9PEZI</name>
<dbReference type="PANTHER" id="PTHR43503">
    <property type="entry name" value="MCG48959-RELATED"/>
    <property type="match status" value="1"/>
</dbReference>
<evidence type="ECO:0000259" key="9">
    <source>
        <dbReference type="PROSITE" id="PS51352"/>
    </source>
</evidence>
<dbReference type="GO" id="GO:0005829">
    <property type="term" value="C:cytosol"/>
    <property type="evidence" value="ECO:0007669"/>
    <property type="project" value="TreeGrafter"/>
</dbReference>
<dbReference type="Proteomes" id="UP000799772">
    <property type="component" value="Unassembled WGS sequence"/>
</dbReference>
<feature type="compositionally biased region" description="Low complexity" evidence="8">
    <location>
        <begin position="231"/>
        <end position="249"/>
    </location>
</feature>
<dbReference type="SUPFAM" id="SSF52833">
    <property type="entry name" value="Thioredoxin-like"/>
    <property type="match status" value="1"/>
</dbReference>
<dbReference type="Pfam" id="PF00578">
    <property type="entry name" value="AhpC-TSA"/>
    <property type="match status" value="1"/>
</dbReference>
<dbReference type="InterPro" id="IPR011333">
    <property type="entry name" value="SKP1/BTB/POZ_sf"/>
</dbReference>
<feature type="domain" description="Thioredoxin" evidence="9">
    <location>
        <begin position="10"/>
        <end position="173"/>
    </location>
</feature>
<keyword evidence="1" id="KW-0880">Kelch repeat</keyword>
<protein>
    <recommendedName>
        <fullName evidence="9">Thioredoxin domain-containing protein</fullName>
    </recommendedName>
</protein>
<reference evidence="10" key="1">
    <citation type="journal article" date="2020" name="Stud. Mycol.">
        <title>101 Dothideomycetes genomes: a test case for predicting lifestyles and emergence of pathogens.</title>
        <authorList>
            <person name="Haridas S."/>
            <person name="Albert R."/>
            <person name="Binder M."/>
            <person name="Bloem J."/>
            <person name="Labutti K."/>
            <person name="Salamov A."/>
            <person name="Andreopoulos B."/>
            <person name="Baker S."/>
            <person name="Barry K."/>
            <person name="Bills G."/>
            <person name="Bluhm B."/>
            <person name="Cannon C."/>
            <person name="Castanera R."/>
            <person name="Culley D."/>
            <person name="Daum C."/>
            <person name="Ezra D."/>
            <person name="Gonzalez J."/>
            <person name="Henrissat B."/>
            <person name="Kuo A."/>
            <person name="Liang C."/>
            <person name="Lipzen A."/>
            <person name="Lutzoni F."/>
            <person name="Magnuson J."/>
            <person name="Mondo S."/>
            <person name="Nolan M."/>
            <person name="Ohm R."/>
            <person name="Pangilinan J."/>
            <person name="Park H.-J."/>
            <person name="Ramirez L."/>
            <person name="Alfaro M."/>
            <person name="Sun H."/>
            <person name="Tritt A."/>
            <person name="Yoshinaga Y."/>
            <person name="Zwiers L.-H."/>
            <person name="Turgeon B."/>
            <person name="Goodwin S."/>
            <person name="Spatafora J."/>
            <person name="Crous P."/>
            <person name="Grigoriev I."/>
        </authorList>
    </citation>
    <scope>NUCLEOTIDE SEQUENCE</scope>
    <source>
        <strain evidence="10">CBS 133067</strain>
    </source>
</reference>
<evidence type="ECO:0000256" key="8">
    <source>
        <dbReference type="SAM" id="MobiDB-lite"/>
    </source>
</evidence>
<accession>A0A9P4IK54</accession>
<dbReference type="AlphaFoldDB" id="A0A9P4IK54"/>
<feature type="region of interest" description="Disordered" evidence="8">
    <location>
        <begin position="1038"/>
        <end position="1121"/>
    </location>
</feature>
<dbReference type="GO" id="GO:0045454">
    <property type="term" value="P:cell redox homeostasis"/>
    <property type="evidence" value="ECO:0007669"/>
    <property type="project" value="TreeGrafter"/>
</dbReference>
<evidence type="ECO:0000256" key="4">
    <source>
        <dbReference type="ARBA" id="ARBA00022862"/>
    </source>
</evidence>
<feature type="compositionally biased region" description="Polar residues" evidence="8">
    <location>
        <begin position="873"/>
        <end position="884"/>
    </location>
</feature>
<evidence type="ECO:0000256" key="7">
    <source>
        <dbReference type="ARBA" id="ARBA00025719"/>
    </source>
</evidence>
<feature type="region of interest" description="Disordered" evidence="8">
    <location>
        <begin position="848"/>
        <end position="935"/>
    </location>
</feature>
<evidence type="ECO:0000313" key="10">
    <source>
        <dbReference type="EMBL" id="KAF2103071.1"/>
    </source>
</evidence>
<feature type="compositionally biased region" description="Polar residues" evidence="8">
    <location>
        <begin position="1046"/>
        <end position="1066"/>
    </location>
</feature>
<feature type="compositionally biased region" description="Polar residues" evidence="8">
    <location>
        <begin position="314"/>
        <end position="332"/>
    </location>
</feature>
<feature type="compositionally biased region" description="Polar residues" evidence="8">
    <location>
        <begin position="1083"/>
        <end position="1097"/>
    </location>
</feature>
<dbReference type="FunFam" id="3.30.1020.10:FF:000001">
    <property type="entry name" value="1-Cys peroxiredoxin"/>
    <property type="match status" value="1"/>
</dbReference>
<evidence type="ECO:0000256" key="2">
    <source>
        <dbReference type="ARBA" id="ARBA00022559"/>
    </source>
</evidence>
<dbReference type="Gene3D" id="3.40.30.10">
    <property type="entry name" value="Glutaredoxin"/>
    <property type="match status" value="1"/>
</dbReference>
<sequence>MGSEPRAEPLRLGSIAPDFDAETTKGPINFHQFIGDGWVVLFSHPEDFTPVCTTELGAFAKLEPEFKKRGVKLIGLSANTIDSHGNWIKDINEIAQSDLQFPIIGDKQRKVAYLYDMLDHQDTTNVDSKGIAFTIRSVFIIDPKKVIRTILSYPASTGRNSAEVLRIVDSLQTGDKYKVTTPINWLPGDDVIVAPPVKTEDAKKIWPDMKIVKPYLRFTPLPKDKTTAALSDSSLSTPSGRSSNSTSVSAPRTLNPLDMARQTPNTSRTNTLDSTTSEPSAAQLYPEQSKNGTYLASANSSQSSLYRPAPEAGNENQPATGLNSSPTSNSGRSGLVCNVYRTTGREPRPLVGATTTIVGDKLYVFGGRRLTRTRPQLTSDLYELDLIRRHWTKLDTKGDVPPPRYFHSVCPLGDTKLVCYGGMSPAILPSGQPTLPNQPLNPQDPQPEVVVMSDIHIYDIPSNTWMSIPTQDSPQGRYAHCAAILPSSAVFASANAPLSAIHHNQSTPANPNQGQLGVSLDGNGGAEMIVVGGQDSANHYIEQISVFNLRSLKWTQTSTLGRSCGAYRSIVAPLSPINAAQLGKKSGKEPEGSLEGQSPTINPSAGWSMLIYSNYNFLDVKLELQIRDPDGTLSEKTMQGTFTPPGLRFPNGGVINGHFVVCGTFLTSSKQEYALWALDLKTLTWSRIDTGPSNFSQGSWNRGVLWSRRNTFVILGNRKRSLVEDYNHRRINFTNVAIVELESFGLYDNPRKVTPASSFQSGSSPLRNLPLPVSLNARLSSSTPAGRQLSKAAEELGTSALALTELADMDFLAMGGERIPVNSHVIARRWGPYFNQVYREGIASATGEGAETATLRPSVTSGSGSGSMGVYPSRNSSITITPSVRTGGATIGSNGSPSLARSGSGSTATPAGSIDTTILEPPDARTPSNPSNRPRTLFLPHTHQTLQALVNYLYTSSLPPPNSQLCTPQILCSLLQLARPYRVDGLLEAIIERLHSALDGRNTAAIFNAAAMAAGGGDGVAFFGASGRLSGALEVPVDGEADRSRQGSNAMGTLNETPTEALSGTTMAPAAGRPGSRGLPLSRINTDLSNPSVQNGRASAASTSASASGTEDELSSAASESASASELSGALTGSGEETKGVVWNGELSAVIGLQKRGLRGLMEGRRLRELGGRELMTREGVAGAGAGAGGTTGGGGGSVDAGRVGLGIV</sequence>
<dbReference type="FunFam" id="3.30.710.10:FF:000142">
    <property type="entry name" value="Regulatory protein ral2, variant"/>
    <property type="match status" value="1"/>
</dbReference>
<dbReference type="InterPro" id="IPR015915">
    <property type="entry name" value="Kelch-typ_b-propeller"/>
</dbReference>
<evidence type="ECO:0000256" key="5">
    <source>
        <dbReference type="ARBA" id="ARBA00023002"/>
    </source>
</evidence>
<keyword evidence="2" id="KW-0575">Peroxidase</keyword>
<feature type="compositionally biased region" description="Low complexity" evidence="8">
    <location>
        <begin position="902"/>
        <end position="913"/>
    </location>
</feature>
<dbReference type="InterPro" id="IPR013766">
    <property type="entry name" value="Thioredoxin_domain"/>
</dbReference>
<feature type="compositionally biased region" description="Low complexity" evidence="8">
    <location>
        <begin position="1098"/>
        <end position="1108"/>
    </location>
</feature>
<dbReference type="PANTHER" id="PTHR43503:SF2">
    <property type="entry name" value="NEGATIVE REGULATOR OF SPORULATION MDS3-RELATED"/>
    <property type="match status" value="1"/>
</dbReference>
<organism evidence="10 11">
    <name type="scientific">Rhizodiscina lignyota</name>
    <dbReference type="NCBI Taxonomy" id="1504668"/>
    <lineage>
        <taxon>Eukaryota</taxon>
        <taxon>Fungi</taxon>
        <taxon>Dikarya</taxon>
        <taxon>Ascomycota</taxon>
        <taxon>Pezizomycotina</taxon>
        <taxon>Dothideomycetes</taxon>
        <taxon>Pleosporomycetidae</taxon>
        <taxon>Aulographales</taxon>
        <taxon>Rhizodiscinaceae</taxon>
        <taxon>Rhizodiscina</taxon>
    </lineage>
</organism>
<dbReference type="PROSITE" id="PS51352">
    <property type="entry name" value="THIOREDOXIN_2"/>
    <property type="match status" value="1"/>
</dbReference>
<evidence type="ECO:0000256" key="3">
    <source>
        <dbReference type="ARBA" id="ARBA00022737"/>
    </source>
</evidence>
<keyword evidence="11" id="KW-1185">Reference proteome</keyword>
<dbReference type="FunFam" id="3.40.30.10:FF:000011">
    <property type="entry name" value="Peroxiredoxin PRX1"/>
    <property type="match status" value="1"/>
</dbReference>
<gene>
    <name evidence="10" type="ORF">NA57DRAFT_63760</name>
</gene>
<dbReference type="OrthoDB" id="10001928at2759"/>
<evidence type="ECO:0000256" key="1">
    <source>
        <dbReference type="ARBA" id="ARBA00022441"/>
    </source>
</evidence>
<dbReference type="GO" id="GO:0051920">
    <property type="term" value="F:peroxiredoxin activity"/>
    <property type="evidence" value="ECO:0007669"/>
    <property type="project" value="InterPro"/>
</dbReference>
<dbReference type="InterPro" id="IPR036249">
    <property type="entry name" value="Thioredoxin-like_sf"/>
</dbReference>
<dbReference type="CDD" id="cd03016">
    <property type="entry name" value="PRX_1cys"/>
    <property type="match status" value="1"/>
</dbReference>
<dbReference type="Pfam" id="PF10417">
    <property type="entry name" value="1-cysPrx_C"/>
    <property type="match status" value="1"/>
</dbReference>
<proteinExistence type="inferred from homology"/>
<dbReference type="EMBL" id="ML978122">
    <property type="protein sequence ID" value="KAF2103071.1"/>
    <property type="molecule type" value="Genomic_DNA"/>
</dbReference>
<comment type="similarity">
    <text evidence="7">Belongs to the peroxiredoxin family. Prx6 subfamily.</text>
</comment>
<dbReference type="Gene3D" id="3.30.1020.10">
    <property type="entry name" value="Antioxidant, Horf6, Chain A, domain2"/>
    <property type="match status" value="1"/>
</dbReference>
<dbReference type="Gene3D" id="2.120.10.80">
    <property type="entry name" value="Kelch-type beta propeller"/>
    <property type="match status" value="1"/>
</dbReference>
<feature type="compositionally biased region" description="Polar residues" evidence="8">
    <location>
        <begin position="262"/>
        <end position="281"/>
    </location>
</feature>
<dbReference type="Gene3D" id="3.30.710.10">
    <property type="entry name" value="Potassium Channel Kv1.1, Chain A"/>
    <property type="match status" value="1"/>
</dbReference>
<dbReference type="SUPFAM" id="SSF117281">
    <property type="entry name" value="Kelch motif"/>
    <property type="match status" value="1"/>
</dbReference>
<comment type="caution">
    <text evidence="10">The sequence shown here is derived from an EMBL/GenBank/DDBJ whole genome shotgun (WGS) entry which is preliminary data.</text>
</comment>
<keyword evidence="4" id="KW-0049">Antioxidant</keyword>
<evidence type="ECO:0000256" key="6">
    <source>
        <dbReference type="ARBA" id="ARBA00023284"/>
    </source>
</evidence>
<feature type="compositionally biased region" description="Polar residues" evidence="8">
    <location>
        <begin position="294"/>
        <end position="305"/>
    </location>
</feature>
<keyword evidence="6" id="KW-0676">Redox-active center</keyword>
<dbReference type="InterPro" id="IPR019479">
    <property type="entry name" value="Peroxiredoxin_C"/>
</dbReference>
<dbReference type="InterPro" id="IPR000866">
    <property type="entry name" value="AhpC/TSA"/>
</dbReference>
<dbReference type="InterPro" id="IPR045020">
    <property type="entry name" value="PRX_1cys"/>
</dbReference>
<feature type="compositionally biased region" description="Polar residues" evidence="8">
    <location>
        <begin position="891"/>
        <end position="901"/>
    </location>
</feature>